<evidence type="ECO:0000256" key="1">
    <source>
        <dbReference type="SAM" id="MobiDB-lite"/>
    </source>
</evidence>
<reference evidence="3" key="2">
    <citation type="submission" date="2017-09" db="EMBL/GenBank/DDBJ databases">
        <title>FDA dAtabase for Regulatory Grade micrObial Sequences (FDA-ARGOS): Supporting development and validation of Infectious Disease Dx tests.</title>
        <authorList>
            <person name="Minogue T."/>
            <person name="Wolcott M."/>
            <person name="Wasieloski L."/>
            <person name="Aguilar W."/>
            <person name="Moore D."/>
            <person name="Tallon L.J."/>
            <person name="Sadzewicz L."/>
            <person name="Ott S."/>
            <person name="Zhao X."/>
            <person name="Nagaraj S."/>
            <person name="Vavikolanu K."/>
            <person name="Aluvathingal J."/>
            <person name="Nadendla S."/>
            <person name="Sichtig H."/>
        </authorList>
    </citation>
    <scope>NUCLEOTIDE SEQUENCE</scope>
    <source>
        <strain evidence="3">FDAARGOS_390</strain>
    </source>
</reference>
<protein>
    <submittedName>
        <fullName evidence="3">Uncharacterized protein</fullName>
    </submittedName>
</protein>
<name>A0A095FRH0_BURGA</name>
<dbReference type="EMBL" id="JPGG01000012">
    <property type="protein sequence ID" value="KGC20316.1"/>
    <property type="molecule type" value="Genomic_DNA"/>
</dbReference>
<evidence type="ECO:0000313" key="2">
    <source>
        <dbReference type="EMBL" id="KGC20316.1"/>
    </source>
</evidence>
<accession>A0A095FRH0</accession>
<comment type="caution">
    <text evidence="3">The sequence shown here is derived from an EMBL/GenBank/DDBJ whole genome shotgun (WGS) entry which is preliminary data.</text>
</comment>
<sequence>MSDFHLYPATPIDGAAPAPAPRWQPNDPDRALAVVEGFSVWVERHAAGGFTVHYLGRTSPPVPSQAEAQALAPAFARRVIRERLQVNHALAADVYHTAERGGWASPPLAPLMVPIAARAHARQAGRHDALAGEDLAAASGHVSAFPALLAAYQAGYAEGEEAHLALGAQAGGPTFVRACLIVRDDLDRAFHAQDEWAIHDAVDAICWVAERYPAFRLRFFDDVPEARDIAGLADWIVSARQKWNARQQARQDIQAHREARLPSAAALRQRAVNEATGDGASLDFEGYTLWHEPKAGGWSVTNAYGVDHCAFLSSERDFARLIDAVRTGRDLGPVPLVGDGTEEEDEHPDMDAMVRAHAIAQAVARRAGIDELAPAADQPPQRRESRHVGLGGGA</sequence>
<feature type="region of interest" description="Disordered" evidence="1">
    <location>
        <begin position="370"/>
        <end position="394"/>
    </location>
</feature>
<dbReference type="AlphaFoldDB" id="A0A095FRH0"/>
<dbReference type="Proteomes" id="UP000220629">
    <property type="component" value="Unassembled WGS sequence"/>
</dbReference>
<dbReference type="EMBL" id="PDDY01000002">
    <property type="protein sequence ID" value="PEH40522.1"/>
    <property type="molecule type" value="Genomic_DNA"/>
</dbReference>
<evidence type="ECO:0000313" key="4">
    <source>
        <dbReference type="Proteomes" id="UP000029590"/>
    </source>
</evidence>
<proteinExistence type="predicted"/>
<reference evidence="2 4" key="1">
    <citation type="submission" date="2014-04" db="EMBL/GenBank/DDBJ databases">
        <authorList>
            <person name="Bishop-Lilly K.A."/>
            <person name="Broomall S.M."/>
            <person name="Chain P.S."/>
            <person name="Chertkov O."/>
            <person name="Coyne S.R."/>
            <person name="Daligault H.E."/>
            <person name="Davenport K.W."/>
            <person name="Erkkila T."/>
            <person name="Frey K.G."/>
            <person name="Gibbons H.S."/>
            <person name="Gu W."/>
            <person name="Jaissle J."/>
            <person name="Johnson S.L."/>
            <person name="Koroleva G.I."/>
            <person name="Ladner J.T."/>
            <person name="Lo C.-C."/>
            <person name="Minogue T.D."/>
            <person name="Munk C."/>
            <person name="Palacios G.F."/>
            <person name="Redden C.L."/>
            <person name="Rosenzweig C.N."/>
            <person name="Scholz M.B."/>
            <person name="Teshima H."/>
            <person name="Xu Y."/>
        </authorList>
    </citation>
    <scope>NUCLEOTIDE SEQUENCE [LARGE SCALE GENOMIC DNA]</scope>
    <source>
        <strain evidence="2">Gladioli</strain>
        <strain evidence="4">gladioli</strain>
    </source>
</reference>
<evidence type="ECO:0000313" key="3">
    <source>
        <dbReference type="EMBL" id="PEH40522.1"/>
    </source>
</evidence>
<gene>
    <name evidence="3" type="ORF">CRM94_16040</name>
    <name evidence="2" type="ORF">DM48_7948</name>
</gene>
<organism evidence="3 5">
    <name type="scientific">Burkholderia gladioli</name>
    <name type="common">Pseudomonas marginata</name>
    <name type="synonym">Phytomonas marginata</name>
    <dbReference type="NCBI Taxonomy" id="28095"/>
    <lineage>
        <taxon>Bacteria</taxon>
        <taxon>Pseudomonadati</taxon>
        <taxon>Pseudomonadota</taxon>
        <taxon>Betaproteobacteria</taxon>
        <taxon>Burkholderiales</taxon>
        <taxon>Burkholderiaceae</taxon>
        <taxon>Burkholderia</taxon>
    </lineage>
</organism>
<dbReference type="Proteomes" id="UP000029590">
    <property type="component" value="Unassembled WGS sequence"/>
</dbReference>
<dbReference type="RefSeq" id="WP_036057577.1">
    <property type="nucleotide sequence ID" value="NZ_CADEWH010000021.1"/>
</dbReference>
<reference evidence="5" key="3">
    <citation type="submission" date="2017-09" db="EMBL/GenBank/DDBJ databases">
        <title>FDA dAtabase for Regulatory Grade micrObial Sequences (FDA-ARGOS): Supporting development and validation of Infectious Disease Dx tests.</title>
        <authorList>
            <person name="Minogue T."/>
            <person name="Wolcott M."/>
            <person name="Wasieloski L."/>
            <person name="Aguilar W."/>
            <person name="Moore D."/>
            <person name="Tallon L."/>
            <person name="Sadzewicz L."/>
            <person name="Ott S."/>
            <person name="Zhao X."/>
            <person name="Nagaraj S."/>
            <person name="Vavikolanu K."/>
            <person name="Aluvathingal J."/>
            <person name="Nadendla S."/>
            <person name="Sichtig H."/>
        </authorList>
    </citation>
    <scope>NUCLEOTIDE SEQUENCE [LARGE SCALE GENOMIC DNA]</scope>
    <source>
        <strain evidence="5">FDAARGOS_390</strain>
    </source>
</reference>
<evidence type="ECO:0000313" key="5">
    <source>
        <dbReference type="Proteomes" id="UP000220629"/>
    </source>
</evidence>
<dbReference type="OrthoDB" id="9036324at2"/>